<dbReference type="GO" id="GO:0016491">
    <property type="term" value="F:oxidoreductase activity"/>
    <property type="evidence" value="ECO:0007669"/>
    <property type="project" value="UniProtKB-KW"/>
</dbReference>
<comment type="similarity">
    <text evidence="3">Belongs to the UPF0382 family.</text>
</comment>
<dbReference type="PANTHER" id="PTHR43461">
    <property type="entry name" value="TRANSMEMBRANE PROTEIN 256"/>
    <property type="match status" value="1"/>
</dbReference>
<evidence type="ECO:0000256" key="8">
    <source>
        <dbReference type="ARBA" id="ARBA00023136"/>
    </source>
</evidence>
<evidence type="ECO:0000256" key="2">
    <source>
        <dbReference type="ARBA" id="ARBA00008056"/>
    </source>
</evidence>
<keyword evidence="4 9" id="KW-0812">Transmembrane</keyword>
<feature type="transmembrane region" description="Helical" evidence="9">
    <location>
        <begin position="73"/>
        <end position="96"/>
    </location>
</feature>
<reference evidence="10 11" key="1">
    <citation type="submission" date="2018-04" db="EMBL/GenBank/DDBJ databases">
        <title>Complete genome sequence of the nitrogen-fixing bacterium Azospirillum humicireducens type strain SgZ-5.</title>
        <authorList>
            <person name="Yu Z."/>
        </authorList>
    </citation>
    <scope>NUCLEOTIDE SEQUENCE [LARGE SCALE GENOMIC DNA]</scope>
    <source>
        <strain evidence="10 11">SgZ-5</strain>
        <plasmid evidence="10 11">pYZ6</plasmid>
    </source>
</reference>
<sequence length="131" mass="13482">MGVIDRIWIVFAALNGAVAVAAGAYASHGLAGQPQAQEWFRTAGLYQMAHALALVLLVALAGRMSGRTGAQLLALRAAGWLFCTGILLFCGTLYALATVGPLPVPMTAPAGGWSFMLGWVALAAAALLARD</sequence>
<evidence type="ECO:0000256" key="1">
    <source>
        <dbReference type="ARBA" id="ARBA00004141"/>
    </source>
</evidence>
<geneLocation type="plasmid" evidence="10 11">
    <name>pYZ6</name>
</geneLocation>
<comment type="similarity">
    <text evidence="2">Belongs to the iron/ascorbate-dependent oxidoreductase family.</text>
</comment>
<dbReference type="InterPro" id="IPR002057">
    <property type="entry name" value="Isopenicillin-N_synth_CS"/>
</dbReference>
<proteinExistence type="inferred from homology"/>
<evidence type="ECO:0000256" key="7">
    <source>
        <dbReference type="ARBA" id="ARBA00023004"/>
    </source>
</evidence>
<dbReference type="KEGG" id="ahu:A6A40_29600"/>
<evidence type="ECO:0000256" key="9">
    <source>
        <dbReference type="SAM" id="Phobius"/>
    </source>
</evidence>
<dbReference type="AlphaFoldDB" id="A0A2R4VXI0"/>
<feature type="transmembrane region" description="Helical" evidence="9">
    <location>
        <begin position="39"/>
        <end position="61"/>
    </location>
</feature>
<evidence type="ECO:0000313" key="10">
    <source>
        <dbReference type="EMBL" id="AWB09125.1"/>
    </source>
</evidence>
<evidence type="ECO:0000256" key="4">
    <source>
        <dbReference type="ARBA" id="ARBA00022692"/>
    </source>
</evidence>
<dbReference type="OrthoDB" id="9802121at2"/>
<dbReference type="RefSeq" id="WP_108549367.1">
    <property type="nucleotide sequence ID" value="NZ_CP028907.1"/>
</dbReference>
<keyword evidence="8 9" id="KW-0472">Membrane</keyword>
<protein>
    <submittedName>
        <fullName evidence="10">DUF423 domain-containing protein</fullName>
    </submittedName>
</protein>
<gene>
    <name evidence="10" type="ORF">A6A40_29600</name>
</gene>
<name>A0A2R4VXI0_9PROT</name>
<dbReference type="Proteomes" id="UP000077405">
    <property type="component" value="Plasmid pYZ6"/>
</dbReference>
<dbReference type="InterPro" id="IPR006696">
    <property type="entry name" value="DUF423"/>
</dbReference>
<dbReference type="Pfam" id="PF04241">
    <property type="entry name" value="DUF423"/>
    <property type="match status" value="1"/>
</dbReference>
<keyword evidence="11" id="KW-1185">Reference proteome</keyword>
<keyword evidence="5 9" id="KW-1133">Transmembrane helix</keyword>
<evidence type="ECO:0000256" key="5">
    <source>
        <dbReference type="ARBA" id="ARBA00022989"/>
    </source>
</evidence>
<organism evidence="10 11">
    <name type="scientific">Azospirillum humicireducens</name>
    <dbReference type="NCBI Taxonomy" id="1226968"/>
    <lineage>
        <taxon>Bacteria</taxon>
        <taxon>Pseudomonadati</taxon>
        <taxon>Pseudomonadota</taxon>
        <taxon>Alphaproteobacteria</taxon>
        <taxon>Rhodospirillales</taxon>
        <taxon>Azospirillaceae</taxon>
        <taxon>Azospirillum</taxon>
    </lineage>
</organism>
<comment type="subcellular location">
    <subcellularLocation>
        <location evidence="1">Membrane</location>
        <topology evidence="1">Multi-pass membrane protein</topology>
    </subcellularLocation>
</comment>
<keyword evidence="7" id="KW-0408">Iron</keyword>
<dbReference type="GO" id="GO:0005886">
    <property type="term" value="C:plasma membrane"/>
    <property type="evidence" value="ECO:0007669"/>
    <property type="project" value="TreeGrafter"/>
</dbReference>
<feature type="transmembrane region" description="Helical" evidence="9">
    <location>
        <begin position="7"/>
        <end position="27"/>
    </location>
</feature>
<dbReference type="PANTHER" id="PTHR43461:SF1">
    <property type="entry name" value="TRANSMEMBRANE PROTEIN 256"/>
    <property type="match status" value="1"/>
</dbReference>
<dbReference type="GO" id="GO:0005506">
    <property type="term" value="F:iron ion binding"/>
    <property type="evidence" value="ECO:0007669"/>
    <property type="project" value="InterPro"/>
</dbReference>
<dbReference type="EMBL" id="CP028907">
    <property type="protein sequence ID" value="AWB09125.1"/>
    <property type="molecule type" value="Genomic_DNA"/>
</dbReference>
<evidence type="ECO:0000313" key="11">
    <source>
        <dbReference type="Proteomes" id="UP000077405"/>
    </source>
</evidence>
<accession>A0A2R4VXI0</accession>
<dbReference type="PROSITE" id="PS00186">
    <property type="entry name" value="IPNS_2"/>
    <property type="match status" value="1"/>
</dbReference>
<keyword evidence="6" id="KW-0560">Oxidoreductase</keyword>
<feature type="transmembrane region" description="Helical" evidence="9">
    <location>
        <begin position="108"/>
        <end position="129"/>
    </location>
</feature>
<evidence type="ECO:0000256" key="3">
    <source>
        <dbReference type="ARBA" id="ARBA00009694"/>
    </source>
</evidence>
<evidence type="ECO:0000256" key="6">
    <source>
        <dbReference type="ARBA" id="ARBA00023002"/>
    </source>
</evidence>
<keyword evidence="10" id="KW-0614">Plasmid</keyword>